<evidence type="ECO:0000256" key="4">
    <source>
        <dbReference type="ARBA" id="ARBA00022833"/>
    </source>
</evidence>
<feature type="region of interest" description="Disordered" evidence="5">
    <location>
        <begin position="805"/>
        <end position="837"/>
    </location>
</feature>
<feature type="region of interest" description="Disordered" evidence="5">
    <location>
        <begin position="742"/>
        <end position="769"/>
    </location>
</feature>
<feature type="compositionally biased region" description="Low complexity" evidence="5">
    <location>
        <begin position="683"/>
        <end position="697"/>
    </location>
</feature>
<dbReference type="GO" id="GO:0009168">
    <property type="term" value="P:purine ribonucleoside monophosphate biosynthetic process"/>
    <property type="evidence" value="ECO:0007669"/>
    <property type="project" value="InterPro"/>
</dbReference>
<feature type="region of interest" description="Disordered" evidence="5">
    <location>
        <begin position="541"/>
        <end position="579"/>
    </location>
</feature>
<dbReference type="PROSITE" id="PS00485">
    <property type="entry name" value="A_DEAMINASE"/>
    <property type="match status" value="1"/>
</dbReference>
<organism evidence="6 7">
    <name type="scientific">Pseudovibrio denitrificans</name>
    <dbReference type="NCBI Taxonomy" id="258256"/>
    <lineage>
        <taxon>Bacteria</taxon>
        <taxon>Pseudomonadati</taxon>
        <taxon>Pseudomonadota</taxon>
        <taxon>Alphaproteobacteria</taxon>
        <taxon>Hyphomicrobiales</taxon>
        <taxon>Stappiaceae</taxon>
        <taxon>Pseudovibrio</taxon>
    </lineage>
</organism>
<keyword evidence="7" id="KW-1185">Reference proteome</keyword>
<feature type="compositionally biased region" description="Low complexity" evidence="5">
    <location>
        <begin position="805"/>
        <end position="817"/>
    </location>
</feature>
<gene>
    <name evidence="6" type="ORF">SAMN05444141_10274</name>
</gene>
<feature type="region of interest" description="Disordered" evidence="5">
    <location>
        <begin position="666"/>
        <end position="700"/>
    </location>
</feature>
<dbReference type="RefSeq" id="WP_054784625.1">
    <property type="nucleotide sequence ID" value="NZ_FPBD01000002.1"/>
</dbReference>
<feature type="region of interest" description="Disordered" evidence="5">
    <location>
        <begin position="938"/>
        <end position="959"/>
    </location>
</feature>
<evidence type="ECO:0000256" key="2">
    <source>
        <dbReference type="ARBA" id="ARBA00022723"/>
    </source>
</evidence>
<feature type="compositionally biased region" description="Basic and acidic residues" evidence="5">
    <location>
        <begin position="11"/>
        <end position="33"/>
    </location>
</feature>
<feature type="region of interest" description="Disordered" evidence="5">
    <location>
        <begin position="193"/>
        <end position="221"/>
    </location>
</feature>
<dbReference type="GO" id="GO:0046872">
    <property type="term" value="F:metal ion binding"/>
    <property type="evidence" value="ECO:0007669"/>
    <property type="project" value="UniProtKB-KW"/>
</dbReference>
<keyword evidence="2" id="KW-0479">Metal-binding</keyword>
<feature type="region of interest" description="Disordered" evidence="5">
    <location>
        <begin position="109"/>
        <end position="146"/>
    </location>
</feature>
<name>A0A1I6Z546_9HYPH</name>
<feature type="region of interest" description="Disordered" evidence="5">
    <location>
        <begin position="856"/>
        <end position="893"/>
    </location>
</feature>
<proteinExistence type="predicted"/>
<evidence type="ECO:0000313" key="6">
    <source>
        <dbReference type="EMBL" id="SFT57738.1"/>
    </source>
</evidence>
<dbReference type="EMBL" id="FPBD01000002">
    <property type="protein sequence ID" value="SFT57738.1"/>
    <property type="molecule type" value="Genomic_DNA"/>
</dbReference>
<comment type="cofactor">
    <cofactor evidence="1">
        <name>Zn(2+)</name>
        <dbReference type="ChEBI" id="CHEBI:29105"/>
    </cofactor>
</comment>
<protein>
    <submittedName>
        <fullName evidence="6">Uncharacterized protein</fullName>
    </submittedName>
</protein>
<feature type="compositionally biased region" description="Low complexity" evidence="5">
    <location>
        <begin position="983"/>
        <end position="992"/>
    </location>
</feature>
<feature type="compositionally biased region" description="Low complexity" evidence="5">
    <location>
        <begin position="879"/>
        <end position="893"/>
    </location>
</feature>
<dbReference type="Proteomes" id="UP000183371">
    <property type="component" value="Unassembled WGS sequence"/>
</dbReference>
<feature type="region of interest" description="Disordered" evidence="5">
    <location>
        <begin position="1"/>
        <end position="47"/>
    </location>
</feature>
<evidence type="ECO:0000313" key="7">
    <source>
        <dbReference type="Proteomes" id="UP000183371"/>
    </source>
</evidence>
<dbReference type="InterPro" id="IPR006650">
    <property type="entry name" value="A/AMP_deam_AS"/>
</dbReference>
<reference evidence="7" key="1">
    <citation type="submission" date="2016-10" db="EMBL/GenBank/DDBJ databases">
        <authorList>
            <person name="Varghese N."/>
            <person name="Submissions S."/>
        </authorList>
    </citation>
    <scope>NUCLEOTIDE SEQUENCE [LARGE SCALE GENOMIC DNA]</scope>
    <source>
        <strain evidence="7">DSM 17465</strain>
    </source>
</reference>
<feature type="compositionally biased region" description="Polar residues" evidence="5">
    <location>
        <begin position="557"/>
        <end position="570"/>
    </location>
</feature>
<feature type="region of interest" description="Disordered" evidence="5">
    <location>
        <begin position="983"/>
        <end position="1022"/>
    </location>
</feature>
<feature type="compositionally biased region" description="Low complexity" evidence="5">
    <location>
        <begin position="755"/>
        <end position="769"/>
    </location>
</feature>
<evidence type="ECO:0000256" key="1">
    <source>
        <dbReference type="ARBA" id="ARBA00001947"/>
    </source>
</evidence>
<dbReference type="GO" id="GO:0019239">
    <property type="term" value="F:deaminase activity"/>
    <property type="evidence" value="ECO:0007669"/>
    <property type="project" value="InterPro"/>
</dbReference>
<keyword evidence="4" id="KW-0862">Zinc</keyword>
<evidence type="ECO:0000256" key="5">
    <source>
        <dbReference type="SAM" id="MobiDB-lite"/>
    </source>
</evidence>
<sequence length="1612" mass="158034">MSGYNPFSDGTDTRIRAEQDNTLGDKDVVEHNGDSSAEVLNDGSLDQSIEVNRTDDVRTYAQAGDGIQDINAALQIGDDLTIDASSAASANGKGVALAFDQGIATGANQQSNDVSGSVTGGNFDASSVGGDGTGVNAHQTGAAAEDNDTDTFLRANQSNYANDLDTLDNVTVTNDGDLEQRVKVKGGDADSGNGIIGAGPTDIAGSNVGVGDDESINGSTAAQADASGLARSFNQTLQTGNNEQGNNVDLSITGSDVDVSGAGGSGAEAVVGGADVTSGNSDTNTRARVTQSNELNDGVGGGFGGGNIDGAIANPEVANLDDSHQVVKSKAGEATSEDGINSIDQIGTSASVGGDGSVNGSAAASASASAVGVGFQQDISAGSNAQTNSASLGITGTGVGQATSGEDDATADIKVAADDGFMESETGTNARFNQSNDAYDGDAIIEPSLHNDGHANQKIEAFGNDAIAGDGIDMNGGRLGATHVVDDGSITGSTLAKSDALGVAASFEQKVSTGGNAQSNASDLDVTGANQVTASAGEDGAAASLNADDPSVYGDHQTGTRTSSDQTNALGDQDDIDDANVWNEHDSTQTVDVDGGTSSAGNGISFDSGTSAAVHSNFDMSGSAAASANAQGVAQSFTQSLTSGGNAQSNSAEVFVTGAEMTASVVGEDGAGDDTGPVSLLAGSGNTNTNTNSNQSQDNEMYDGDSLFSPDVLNTGGADAVQTVTVDGGNATAGNGIEALGANPGENLGPDTVGDDSSISGSTSASANGTGAAINFGQTLKTGGNAQSNSVDVDVVGGNKALASAGESGAVAGSETDTPVDHDTTTTSWSEQSNQLGDVDNISRADVANWGHSTQTVDVDGGTASSGAGIVQTGGSSTNIDGNESISGSSSASADATGVAQSFTQTQVTGGNAQSNSASVSVTGADVNVASAGQDNAEVNGTWAGTTNTDSFSGGLQGNTAYDGDTIRDSDVRNHHDSVQDVTATGGTATAGDGIESTSGGQIGAQGAPGVEEDSTISGLSSAGADATAAAASFEQVLSTGGNGQGNSYDASIVGANSGVAASGEDNATLGQFGQAAAAGQADTDTAAGAWQENTLGDNDELLGPDVENHDLVDQDVSATGGTATSGAGISVAGFGGDVGAARVGDDSSITGVTQATADASASASSMNQKLFSGGNSQGNDLDLSVTGGSSNVQSAGEDSNVTFASVAGTGPADNGGVDSTDSLLGGYQSNTLYDGDEVSYADVENHHEVYQDVTATGGSASAGVGSGGIDGTDVKGALNVGDNASLTGKASSSADAVAEASAFNQVISTGGNAQVNSADVDIVGDNKNVISVGDDSEGGADNSVRSGTIAGNADSLALFSQNNTAGDNDLIDEMDVKNWEDVNQTVTAVGGDAQSGDGITDPVSTFVANGSVGDDYTVTAEAVASADATAKTSAFNQSLYSGGNKQVNSTELDVTGQNDTLLFTGEDDDLGALDITPSGSPDVGGGFFGTLDSNGTDTIFGAEQANALYDQDVITNVEVHNHGTLNQTVTADGGEAISADGIHDAESLFDFGTGDDYSVTASTAATADALGVANAFNQTIVMGANVQANAVDVNVVGGSSTVNVVGEDDLA</sequence>
<keyword evidence="3" id="KW-0378">Hydrolase</keyword>
<evidence type="ECO:0000256" key="3">
    <source>
        <dbReference type="ARBA" id="ARBA00022801"/>
    </source>
</evidence>
<accession>A0A1I6Z546</accession>